<proteinExistence type="predicted"/>
<evidence type="ECO:0000256" key="2">
    <source>
        <dbReference type="ARBA" id="ARBA00022853"/>
    </source>
</evidence>
<reference evidence="7 8" key="1">
    <citation type="submission" date="2024-07" db="EMBL/GenBank/DDBJ databases">
        <title>Chromosome-level genome assembly of the water stick insect Ranatra chinensis (Heteroptera: Nepidae).</title>
        <authorList>
            <person name="Liu X."/>
        </authorList>
    </citation>
    <scope>NUCLEOTIDE SEQUENCE [LARGE SCALE GENOMIC DNA]</scope>
    <source>
        <strain evidence="7">Cailab_2021Rc</strain>
        <tissue evidence="7">Muscle</tissue>
    </source>
</reference>
<feature type="non-terminal residue" evidence="7">
    <location>
        <position position="1"/>
    </location>
</feature>
<evidence type="ECO:0000259" key="6">
    <source>
        <dbReference type="PROSITE" id="PS50020"/>
    </source>
</evidence>
<keyword evidence="4" id="KW-0175">Coiled coil</keyword>
<feature type="coiled-coil region" evidence="4">
    <location>
        <begin position="304"/>
        <end position="334"/>
    </location>
</feature>
<dbReference type="InterPro" id="IPR036020">
    <property type="entry name" value="WW_dom_sf"/>
</dbReference>
<evidence type="ECO:0000313" key="7">
    <source>
        <dbReference type="EMBL" id="KAL1117033.1"/>
    </source>
</evidence>
<feature type="compositionally biased region" description="Polar residues" evidence="5">
    <location>
        <begin position="50"/>
        <end position="65"/>
    </location>
</feature>
<comment type="subcellular location">
    <subcellularLocation>
        <location evidence="1">Nucleus</location>
    </subcellularLocation>
</comment>
<dbReference type="Gene3D" id="2.20.70.10">
    <property type="match status" value="1"/>
</dbReference>
<comment type="caution">
    <text evidence="7">The sequence shown here is derived from an EMBL/GenBank/DDBJ whole genome shotgun (WGS) entry which is preliminary data.</text>
</comment>
<dbReference type="SUPFAM" id="SSF51045">
    <property type="entry name" value="WW domain"/>
    <property type="match status" value="1"/>
</dbReference>
<feature type="compositionally biased region" description="Low complexity" evidence="5">
    <location>
        <begin position="75"/>
        <end position="113"/>
    </location>
</feature>
<feature type="compositionally biased region" description="Basic and acidic residues" evidence="5">
    <location>
        <begin position="1"/>
        <end position="19"/>
    </location>
</feature>
<dbReference type="CDD" id="cd00201">
    <property type="entry name" value="WW"/>
    <property type="match status" value="1"/>
</dbReference>
<feature type="region of interest" description="Disordered" evidence="5">
    <location>
        <begin position="1"/>
        <end position="21"/>
    </location>
</feature>
<keyword evidence="2" id="KW-0156">Chromatin regulator</keyword>
<protein>
    <recommendedName>
        <fullName evidence="6">WW domain-containing protein</fullName>
    </recommendedName>
</protein>
<dbReference type="SMART" id="SM00456">
    <property type="entry name" value="WW"/>
    <property type="match status" value="1"/>
</dbReference>
<evidence type="ECO:0000256" key="4">
    <source>
        <dbReference type="SAM" id="Coils"/>
    </source>
</evidence>
<dbReference type="GO" id="GO:0006325">
    <property type="term" value="P:chromatin organization"/>
    <property type="evidence" value="ECO:0007669"/>
    <property type="project" value="UniProtKB-KW"/>
</dbReference>
<keyword evidence="3" id="KW-0539">Nucleus</keyword>
<dbReference type="Pfam" id="PF00397">
    <property type="entry name" value="WW"/>
    <property type="match status" value="1"/>
</dbReference>
<dbReference type="GO" id="GO:0005634">
    <property type="term" value="C:nucleus"/>
    <property type="evidence" value="ECO:0007669"/>
    <property type="project" value="UniProtKB-SubCell"/>
</dbReference>
<gene>
    <name evidence="7" type="ORF">AAG570_004361</name>
</gene>
<name>A0ABD0YD95_9HEMI</name>
<dbReference type="PANTHER" id="PTHR15911:SF6">
    <property type="entry name" value="WW DOMAIN-CONTAINING ADAPTER PROTEIN WITH COILED-COIL"/>
    <property type="match status" value="1"/>
</dbReference>
<evidence type="ECO:0000256" key="5">
    <source>
        <dbReference type="SAM" id="MobiDB-lite"/>
    </source>
</evidence>
<dbReference type="PROSITE" id="PS01159">
    <property type="entry name" value="WW_DOMAIN_1"/>
    <property type="match status" value="1"/>
</dbReference>
<evidence type="ECO:0000313" key="8">
    <source>
        <dbReference type="Proteomes" id="UP001558652"/>
    </source>
</evidence>
<feature type="region of interest" description="Disordered" evidence="5">
    <location>
        <begin position="40"/>
        <end position="152"/>
    </location>
</feature>
<feature type="domain" description="WW" evidence="6">
    <location>
        <begin position="17"/>
        <end position="44"/>
    </location>
</feature>
<organism evidence="7 8">
    <name type="scientific">Ranatra chinensis</name>
    <dbReference type="NCBI Taxonomy" id="642074"/>
    <lineage>
        <taxon>Eukaryota</taxon>
        <taxon>Metazoa</taxon>
        <taxon>Ecdysozoa</taxon>
        <taxon>Arthropoda</taxon>
        <taxon>Hexapoda</taxon>
        <taxon>Insecta</taxon>
        <taxon>Pterygota</taxon>
        <taxon>Neoptera</taxon>
        <taxon>Paraneoptera</taxon>
        <taxon>Hemiptera</taxon>
        <taxon>Heteroptera</taxon>
        <taxon>Panheteroptera</taxon>
        <taxon>Nepomorpha</taxon>
        <taxon>Nepidae</taxon>
        <taxon>Ranatrinae</taxon>
        <taxon>Ranatra</taxon>
    </lineage>
</organism>
<accession>A0ABD0YD95</accession>
<feature type="compositionally biased region" description="Basic and acidic residues" evidence="5">
    <location>
        <begin position="115"/>
        <end position="125"/>
    </location>
</feature>
<dbReference type="InterPro" id="IPR038867">
    <property type="entry name" value="WAC"/>
</dbReference>
<dbReference type="InterPro" id="IPR001202">
    <property type="entry name" value="WW_dom"/>
</dbReference>
<feature type="region of interest" description="Disordered" evidence="5">
    <location>
        <begin position="186"/>
        <end position="205"/>
    </location>
</feature>
<keyword evidence="8" id="KW-1185">Reference proteome</keyword>
<dbReference type="AlphaFoldDB" id="A0ABD0YD95"/>
<evidence type="ECO:0000256" key="1">
    <source>
        <dbReference type="ARBA" id="ARBA00004123"/>
    </source>
</evidence>
<dbReference type="PROSITE" id="PS50020">
    <property type="entry name" value="WW_DOMAIN_2"/>
    <property type="match status" value="1"/>
</dbReference>
<dbReference type="EMBL" id="JBFDAA010000016">
    <property type="protein sequence ID" value="KAL1117033.1"/>
    <property type="molecule type" value="Genomic_DNA"/>
</dbReference>
<dbReference type="PANTHER" id="PTHR15911">
    <property type="entry name" value="WW DOMAIN-CONTAINING ADAPTER PROTEIN WITH COILED-COIL"/>
    <property type="match status" value="1"/>
</dbReference>
<evidence type="ECO:0000256" key="3">
    <source>
        <dbReference type="ARBA" id="ARBA00023242"/>
    </source>
</evidence>
<dbReference type="Proteomes" id="UP001558652">
    <property type="component" value="Unassembled WGS sequence"/>
</dbReference>
<sequence>QDKRGDDRERVVRVGDWSEHLSSSGKKYYYNCKTEVSQWEKPREWLEPRTQPTSRHNYSSQSSRTVAGGDKHSNSRGSVSSSSSKSGSSSSSGANYWQPPATVAQTTVTTSSVHHQHDSESRKQDLTNNSGMDGQATDMEICSDDSTPTSETSYSTTATAVVSSVVSVAAAAVPTPAVAPIHVDTGCTPAQDTGPPTPTHSETQDCTDARKLLSPPSSLSSLQSLAVGCSLAAIRPQAPNLTPSLANHYRDDLVNHVRGWPADVLEKQAQKLGEEAHGLGSMCTRVSAELKCARSIVRLTEIQATLQEQRVLFLRQQIKNLEELKSQNSFMADEA</sequence>